<name>A0A2Z4U7H5_9FIRM</name>
<feature type="transmembrane region" description="Helical" evidence="1">
    <location>
        <begin position="18"/>
        <end position="37"/>
    </location>
</feature>
<accession>A0A2Z4U7H5</accession>
<evidence type="ECO:0000256" key="1">
    <source>
        <dbReference type="SAM" id="Phobius"/>
    </source>
</evidence>
<keyword evidence="1" id="KW-0812">Transmembrane</keyword>
<evidence type="ECO:0000313" key="4">
    <source>
        <dbReference type="Proteomes" id="UP000250003"/>
    </source>
</evidence>
<keyword evidence="4" id="KW-1185">Reference proteome</keyword>
<reference evidence="4" key="1">
    <citation type="submission" date="2018-06" db="EMBL/GenBank/DDBJ databases">
        <title>Description of Blautia argi sp. nov., a new anaerobic isolated from dog feces.</title>
        <authorList>
            <person name="Chang Y.-H."/>
            <person name="Paek J."/>
            <person name="Shin Y."/>
        </authorList>
    </citation>
    <scope>NUCLEOTIDE SEQUENCE [LARGE SCALE GENOMIC DNA]</scope>
    <source>
        <strain evidence="4">KCTC 15426</strain>
    </source>
</reference>
<dbReference type="InterPro" id="IPR053150">
    <property type="entry name" value="Teicoplanin_resist-assoc"/>
</dbReference>
<dbReference type="PANTHER" id="PTHR36834">
    <property type="entry name" value="MEMBRANE PROTEIN-RELATED"/>
    <property type="match status" value="1"/>
</dbReference>
<dbReference type="KEGG" id="blau:DQQ01_01030"/>
<proteinExistence type="predicted"/>
<feature type="domain" description="VanZ-like" evidence="2">
    <location>
        <begin position="63"/>
        <end position="176"/>
    </location>
</feature>
<feature type="transmembrane region" description="Helical" evidence="1">
    <location>
        <begin position="159"/>
        <end position="176"/>
    </location>
</feature>
<feature type="transmembrane region" description="Helical" evidence="1">
    <location>
        <begin position="100"/>
        <end position="118"/>
    </location>
</feature>
<feature type="transmembrane region" description="Helical" evidence="1">
    <location>
        <begin position="130"/>
        <end position="153"/>
    </location>
</feature>
<keyword evidence="1" id="KW-0472">Membrane</keyword>
<dbReference type="EMBL" id="CP030280">
    <property type="protein sequence ID" value="AWY96971.1"/>
    <property type="molecule type" value="Genomic_DNA"/>
</dbReference>
<dbReference type="Pfam" id="PF04892">
    <property type="entry name" value="VanZ"/>
    <property type="match status" value="1"/>
</dbReference>
<organism evidence="3 4">
    <name type="scientific">Blautia argi</name>
    <dbReference type="NCBI Taxonomy" id="1912897"/>
    <lineage>
        <taxon>Bacteria</taxon>
        <taxon>Bacillati</taxon>
        <taxon>Bacillota</taxon>
        <taxon>Clostridia</taxon>
        <taxon>Lachnospirales</taxon>
        <taxon>Lachnospiraceae</taxon>
        <taxon>Blautia</taxon>
    </lineage>
</organism>
<dbReference type="InterPro" id="IPR006976">
    <property type="entry name" value="VanZ-like"/>
</dbReference>
<dbReference type="PANTHER" id="PTHR36834:SF1">
    <property type="entry name" value="INTEGRAL MEMBRANE PROTEIN"/>
    <property type="match status" value="1"/>
</dbReference>
<dbReference type="OrthoDB" id="4822551at2"/>
<dbReference type="AlphaFoldDB" id="A0A2Z4U7H5"/>
<evidence type="ECO:0000259" key="2">
    <source>
        <dbReference type="Pfam" id="PF04892"/>
    </source>
</evidence>
<dbReference type="Proteomes" id="UP000250003">
    <property type="component" value="Chromosome"/>
</dbReference>
<feature type="transmembrane region" description="Helical" evidence="1">
    <location>
        <begin position="49"/>
        <end position="71"/>
    </location>
</feature>
<protein>
    <recommendedName>
        <fullName evidence="2">VanZ-like domain-containing protein</fullName>
    </recommendedName>
</protein>
<evidence type="ECO:0000313" key="3">
    <source>
        <dbReference type="EMBL" id="AWY96971.1"/>
    </source>
</evidence>
<keyword evidence="1" id="KW-1133">Transmembrane helix</keyword>
<sequence length="197" mass="22516">MNELWANFLGYLSLYRSYIIPVFVLGIFLTAIVWVLMKKRSTKYTENPFRTLFCSCVLSLSVAVIIIMTLYGRTQGTEFAFRLRLFGSYIEAFGNKNIEILLQIIMNIVMFVPVGLFLPCCFQKFEKNRFVLLGALILSGTIELIQGITKIGMFEFDDILGNVLGAEIGFGIYWILSRSFRKVKLGRRGNSNEKNKS</sequence>
<gene>
    <name evidence="3" type="ORF">DQQ01_01030</name>
</gene>
<dbReference type="RefSeq" id="WP_111917822.1">
    <property type="nucleotide sequence ID" value="NZ_CAUWHR010000020.1"/>
</dbReference>